<evidence type="ECO:0000313" key="6">
    <source>
        <dbReference type="Proteomes" id="UP000031512"/>
    </source>
</evidence>
<dbReference type="InterPro" id="IPR049808">
    <property type="entry name" value="CONSTANS-like_Bbox1"/>
</dbReference>
<evidence type="ECO:0000256" key="3">
    <source>
        <dbReference type="PROSITE-ProRule" id="PRU00024"/>
    </source>
</evidence>
<reference evidence="5 6" key="1">
    <citation type="journal article" date="2012" name="BMC Genomics">
        <title>Comparative genomic analysis and phylogenetic position of Theileria equi.</title>
        <authorList>
            <person name="Kappmeyer L.S."/>
            <person name="Thiagarajan M."/>
            <person name="Herndon D.R."/>
            <person name="Ramsay J.D."/>
            <person name="Caler E."/>
            <person name="Djikeng A."/>
            <person name="Gillespie J.J."/>
            <person name="Lau A.O."/>
            <person name="Roalson E.H."/>
            <person name="Silva J.C."/>
            <person name="Silva M.G."/>
            <person name="Suarez C.E."/>
            <person name="Ueti M.W."/>
            <person name="Nene V.M."/>
            <person name="Mealey R.H."/>
            <person name="Knowles D.P."/>
            <person name="Brayton K.A."/>
        </authorList>
    </citation>
    <scope>NUCLEOTIDE SEQUENCE [LARGE SCALE GENOMIC DNA]</scope>
    <source>
        <strain evidence="5 6">WA</strain>
    </source>
</reference>
<feature type="domain" description="B box-type" evidence="4">
    <location>
        <begin position="242"/>
        <end position="289"/>
    </location>
</feature>
<dbReference type="eggNOG" id="KOG2177">
    <property type="taxonomic scope" value="Eukaryota"/>
</dbReference>
<dbReference type="PANTHER" id="PTHR31717">
    <property type="entry name" value="ZINC FINGER PROTEIN CONSTANS-LIKE 10"/>
    <property type="match status" value="1"/>
</dbReference>
<dbReference type="SUPFAM" id="SSF57845">
    <property type="entry name" value="B-box zinc-binding domain"/>
    <property type="match status" value="1"/>
</dbReference>
<dbReference type="GO" id="GO:0008270">
    <property type="term" value="F:zinc ion binding"/>
    <property type="evidence" value="ECO:0007669"/>
    <property type="project" value="UniProtKB-KW"/>
</dbReference>
<dbReference type="SMART" id="SM00336">
    <property type="entry name" value="BBOX"/>
    <property type="match status" value="2"/>
</dbReference>
<evidence type="ECO:0000256" key="1">
    <source>
        <dbReference type="ARBA" id="ARBA00022723"/>
    </source>
</evidence>
<organism evidence="5 6">
    <name type="scientific">Theileria equi strain WA</name>
    <dbReference type="NCBI Taxonomy" id="1537102"/>
    <lineage>
        <taxon>Eukaryota</taxon>
        <taxon>Sar</taxon>
        <taxon>Alveolata</taxon>
        <taxon>Apicomplexa</taxon>
        <taxon>Aconoidasida</taxon>
        <taxon>Piroplasmida</taxon>
        <taxon>Theileriidae</taxon>
        <taxon>Theileria</taxon>
    </lineage>
</organism>
<keyword evidence="6" id="KW-1185">Reference proteome</keyword>
<accession>L0B1S5</accession>
<dbReference type="InterPro" id="IPR000315">
    <property type="entry name" value="Znf_B-box"/>
</dbReference>
<keyword evidence="1" id="KW-0479">Metal-binding</keyword>
<name>L0B1S5_THEEQ</name>
<feature type="domain" description="B box-type" evidence="4">
    <location>
        <begin position="190"/>
        <end position="237"/>
    </location>
</feature>
<sequence length="806" mass="91948">MSEEKEPFKPVLLRDTHELELLEYFAQLSFFTADLHITRGWKLCSLEQEEAFKADSAKLDGSIVSFLMDLDKMEPPQAFESCLSSGILSVDFTKQLYETGTIAPPVGFKGNPTGTYKMLLFKVALGKILSHLDGHDTFLTSQIPESYDSIEYNTSSEPRYYNSLYRIRDPKQALLYAVIEIEFTPVRINVPEPVCDLCETAPARWYCHSDRANFCNSCDTKYHSSTPIFSRHTRVSCSKSPNQFGLCESHPTEMIDKVCVDCSLALCNICTTCGKHSDSSFFNHTLITTTDAYDYSLNKNSNSDETLLQRTNLITGRIKNRHNLLSQIYANSFSVQTKIENASKLLVNQLNVMKDKKLMYLDAIKREANTELLMIDWIESFLNHLFLALGPADFVQCKKRYDLLINKMFGGELKISGDISDMPIWMSKKLVLVGNTNINSLSLEQMRIKEGGQTEQVISDWTPMNLYKDWEETIGHLHREDDSHSTFKGDHALGEDLLQDSLNGVHEHVEDTLVKKLWHLLSDGRMGTLLELIRVTKPPEKAILVKNICVIANHFEDMENLFIYAVKNALETPYGYYILMRSSNCLCDILTFLLLENAEDTGEWLEYICNTSGMDKKQFDASEFAQESSVEIVNRLMSMDVIDMPSTLRFLIYTLADLVPKHAVNLCVDMMMVILAAHVRNSMYEYSILENSRNFKMELSFVMGRIGIILWELDVHTELSLEITLAEQCIKWMENILKKPRIVSKMHLKPTSLASATKDACRSILKSISILETNFNQGKLEVSAQEAHDLTNKYNMLELFELARKV</sequence>
<dbReference type="RefSeq" id="XP_004831089.1">
    <property type="nucleotide sequence ID" value="XM_004831032.1"/>
</dbReference>
<dbReference type="AlphaFoldDB" id="L0B1S5"/>
<dbReference type="CDD" id="cd19821">
    <property type="entry name" value="Bbox1_BBX-like"/>
    <property type="match status" value="1"/>
</dbReference>
<dbReference type="PANTHER" id="PTHR31717:SF45">
    <property type="entry name" value="ZINC FINGER PROTEIN CONSTANS-LIKE 14-RELATED"/>
    <property type="match status" value="1"/>
</dbReference>
<dbReference type="CDD" id="cd19756">
    <property type="entry name" value="Bbox2"/>
    <property type="match status" value="1"/>
</dbReference>
<dbReference type="PROSITE" id="PS50119">
    <property type="entry name" value="ZF_BBOX"/>
    <property type="match status" value="2"/>
</dbReference>
<keyword evidence="2" id="KW-0862">Zinc</keyword>
<dbReference type="STRING" id="1537102.L0B1S5"/>
<protein>
    <recommendedName>
        <fullName evidence="4">B box-type domain-containing protein</fullName>
    </recommendedName>
</protein>
<dbReference type="Proteomes" id="UP000031512">
    <property type="component" value="Chromosome 3"/>
</dbReference>
<dbReference type="VEuPathDB" id="PiroplasmaDB:BEWA_008330"/>
<evidence type="ECO:0000259" key="4">
    <source>
        <dbReference type="PROSITE" id="PS50119"/>
    </source>
</evidence>
<proteinExistence type="predicted"/>
<dbReference type="Gene3D" id="3.30.160.60">
    <property type="entry name" value="Classic Zinc Finger"/>
    <property type="match status" value="1"/>
</dbReference>
<dbReference type="GeneID" id="15805563"/>
<keyword evidence="3" id="KW-0863">Zinc-finger</keyword>
<evidence type="ECO:0000256" key="2">
    <source>
        <dbReference type="ARBA" id="ARBA00022833"/>
    </source>
</evidence>
<evidence type="ECO:0000313" key="5">
    <source>
        <dbReference type="EMBL" id="AFZ81423.1"/>
    </source>
</evidence>
<dbReference type="EMBL" id="CP001670">
    <property type="protein sequence ID" value="AFZ81423.1"/>
    <property type="molecule type" value="Genomic_DNA"/>
</dbReference>
<dbReference type="Pfam" id="PF00643">
    <property type="entry name" value="zf-B_box"/>
    <property type="match status" value="2"/>
</dbReference>
<dbReference type="KEGG" id="beq:BEWA_008330"/>
<dbReference type="OrthoDB" id="153872at2759"/>
<gene>
    <name evidence="5" type="ORF">BEWA_008330</name>
</gene>